<name>A0A644U5X7_9ZZZZ</name>
<evidence type="ECO:0000256" key="1">
    <source>
        <dbReference type="SAM" id="Phobius"/>
    </source>
</evidence>
<organism evidence="2">
    <name type="scientific">bioreactor metagenome</name>
    <dbReference type="NCBI Taxonomy" id="1076179"/>
    <lineage>
        <taxon>unclassified sequences</taxon>
        <taxon>metagenomes</taxon>
        <taxon>ecological metagenomes</taxon>
    </lineage>
</organism>
<keyword evidence="1" id="KW-0472">Membrane</keyword>
<comment type="caution">
    <text evidence="2">The sequence shown here is derived from an EMBL/GenBank/DDBJ whole genome shotgun (WGS) entry which is preliminary data.</text>
</comment>
<protein>
    <submittedName>
        <fullName evidence="2">Uncharacterized protein</fullName>
    </submittedName>
</protein>
<evidence type="ECO:0000313" key="2">
    <source>
        <dbReference type="EMBL" id="MPL74341.1"/>
    </source>
</evidence>
<dbReference type="AlphaFoldDB" id="A0A644U5X7"/>
<reference evidence="2" key="1">
    <citation type="submission" date="2019-08" db="EMBL/GenBank/DDBJ databases">
        <authorList>
            <person name="Kucharzyk K."/>
            <person name="Murdoch R.W."/>
            <person name="Higgins S."/>
            <person name="Loffler F."/>
        </authorList>
    </citation>
    <scope>NUCLEOTIDE SEQUENCE</scope>
</reference>
<dbReference type="EMBL" id="VSSQ01000080">
    <property type="protein sequence ID" value="MPL74341.1"/>
    <property type="molecule type" value="Genomic_DNA"/>
</dbReference>
<dbReference type="EMBL" id="VSSQ01000080">
    <property type="protein sequence ID" value="MPL74402.1"/>
    <property type="molecule type" value="Genomic_DNA"/>
</dbReference>
<feature type="transmembrane region" description="Helical" evidence="1">
    <location>
        <begin position="45"/>
        <end position="66"/>
    </location>
</feature>
<evidence type="ECO:0000313" key="3">
    <source>
        <dbReference type="EMBL" id="MPL74402.1"/>
    </source>
</evidence>
<keyword evidence="1" id="KW-1133">Transmembrane helix</keyword>
<accession>A0A644U5X7</accession>
<gene>
    <name evidence="2" type="ORF">SDC9_20152</name>
    <name evidence="3" type="ORF">SDC9_20213</name>
</gene>
<sequence>MNIMSKFFKVGKNSAVVGFAFFFILIISLVTAIYAVAEAFSNNHTFLGVLSLVTLLIWIGIVVFSYRNFEGLKSGFSHEKE</sequence>
<proteinExistence type="predicted"/>
<keyword evidence="1" id="KW-0812">Transmembrane</keyword>